<dbReference type="Gene3D" id="1.10.287.1700">
    <property type="match status" value="1"/>
</dbReference>
<dbReference type="GO" id="GO:0006935">
    <property type="term" value="P:chemotaxis"/>
    <property type="evidence" value="ECO:0007669"/>
    <property type="project" value="UniProtKB-KW"/>
</dbReference>
<keyword evidence="13" id="KW-1185">Reference proteome</keyword>
<keyword evidence="8" id="KW-0653">Protein transport</keyword>
<dbReference type="GO" id="GO:0009288">
    <property type="term" value="C:bacterial-type flagellum"/>
    <property type="evidence" value="ECO:0007669"/>
    <property type="project" value="InterPro"/>
</dbReference>
<evidence type="ECO:0000256" key="4">
    <source>
        <dbReference type="ARBA" id="ARBA00022448"/>
    </source>
</evidence>
<evidence type="ECO:0000256" key="5">
    <source>
        <dbReference type="ARBA" id="ARBA00022475"/>
    </source>
</evidence>
<dbReference type="RefSeq" id="WP_029462110.1">
    <property type="nucleotide sequence ID" value="NZ_AP014568.1"/>
</dbReference>
<dbReference type="GO" id="GO:0071973">
    <property type="term" value="P:bacterial-type flagellum-dependent cell motility"/>
    <property type="evidence" value="ECO:0007669"/>
    <property type="project" value="InterPro"/>
</dbReference>
<dbReference type="InterPro" id="IPR012823">
    <property type="entry name" value="Flagell_FliJ"/>
</dbReference>
<evidence type="ECO:0000256" key="2">
    <source>
        <dbReference type="ARBA" id="ARBA00010004"/>
    </source>
</evidence>
<keyword evidence="12" id="KW-0966">Cell projection</keyword>
<evidence type="ECO:0000256" key="7">
    <source>
        <dbReference type="ARBA" id="ARBA00022795"/>
    </source>
</evidence>
<keyword evidence="10" id="KW-1006">Bacterial flagellum protein export</keyword>
<evidence type="ECO:0000256" key="3">
    <source>
        <dbReference type="ARBA" id="ARBA00020392"/>
    </source>
</evidence>
<keyword evidence="7" id="KW-1005">Bacterial flagellum biogenesis</keyword>
<evidence type="ECO:0000256" key="6">
    <source>
        <dbReference type="ARBA" id="ARBA00022500"/>
    </source>
</evidence>
<evidence type="ECO:0000256" key="8">
    <source>
        <dbReference type="ARBA" id="ARBA00022927"/>
    </source>
</evidence>
<dbReference type="EMBL" id="AP014568">
    <property type="protein sequence ID" value="BAO80203.1"/>
    <property type="molecule type" value="Genomic_DNA"/>
</dbReference>
<dbReference type="GO" id="GO:0015031">
    <property type="term" value="P:protein transport"/>
    <property type="evidence" value="ECO:0007669"/>
    <property type="project" value="UniProtKB-KW"/>
</dbReference>
<dbReference type="PANTHER" id="PTHR38786">
    <property type="entry name" value="FLAGELLAR FLIJ PROTEIN"/>
    <property type="match status" value="1"/>
</dbReference>
<dbReference type="AlphaFoldDB" id="A0A060NL34"/>
<dbReference type="HOGENOM" id="CLU_140293_0_0_4"/>
<name>A0A060NL34_9BURK</name>
<keyword evidence="12" id="KW-0282">Flagellum</keyword>
<dbReference type="Proteomes" id="UP000067461">
    <property type="component" value="Chromosome"/>
</dbReference>
<dbReference type="KEGG" id="cbaa:SRAA_0349"/>
<dbReference type="InterPro" id="IPR053716">
    <property type="entry name" value="Flag_assembly_chemotaxis_eff"/>
</dbReference>
<evidence type="ECO:0000256" key="9">
    <source>
        <dbReference type="ARBA" id="ARBA00023136"/>
    </source>
</evidence>
<keyword evidence="9" id="KW-0472">Membrane</keyword>
<dbReference type="STRING" id="1458425.SRAA_0349"/>
<dbReference type="InterPro" id="IPR052570">
    <property type="entry name" value="FliJ"/>
</dbReference>
<evidence type="ECO:0000256" key="11">
    <source>
        <dbReference type="SAM" id="Coils"/>
    </source>
</evidence>
<evidence type="ECO:0000256" key="1">
    <source>
        <dbReference type="ARBA" id="ARBA00004413"/>
    </source>
</evidence>
<proteinExistence type="inferred from homology"/>
<feature type="coiled-coil region" evidence="11">
    <location>
        <begin position="88"/>
        <end position="115"/>
    </location>
</feature>
<evidence type="ECO:0000313" key="13">
    <source>
        <dbReference type="Proteomes" id="UP000067461"/>
    </source>
</evidence>
<keyword evidence="5" id="KW-1003">Cell membrane</keyword>
<evidence type="ECO:0000313" key="12">
    <source>
        <dbReference type="EMBL" id="BAO80203.1"/>
    </source>
</evidence>
<dbReference type="Pfam" id="PF02050">
    <property type="entry name" value="FliJ"/>
    <property type="match status" value="1"/>
</dbReference>
<evidence type="ECO:0000256" key="10">
    <source>
        <dbReference type="ARBA" id="ARBA00023225"/>
    </source>
</evidence>
<comment type="similarity">
    <text evidence="2">Belongs to the FliJ family.</text>
</comment>
<sequence length="156" mass="18326">MKAPAHDLSLVIDVAQRKRDLALQALAQLQQEQRQALLQFNQLQGYSAETGLRWSERSAQGFDGVQLHTHRVFMGRLDHAQAFQQEVLQQIAQRLQQCQQHVMQAERELASLRKFQQRRHQAWLLQQQRQEQKSNDEMAAVQHRLHADLHPWRSNP</sequence>
<accession>A0A060NL34</accession>
<dbReference type="GO" id="GO:0005886">
    <property type="term" value="C:plasma membrane"/>
    <property type="evidence" value="ECO:0007669"/>
    <property type="project" value="UniProtKB-SubCell"/>
</dbReference>
<gene>
    <name evidence="12" type="ORF">SRAA_0349</name>
</gene>
<keyword evidence="4" id="KW-0813">Transport</keyword>
<dbReference type="PANTHER" id="PTHR38786:SF1">
    <property type="entry name" value="FLAGELLAR FLIJ PROTEIN"/>
    <property type="match status" value="1"/>
</dbReference>
<keyword evidence="12" id="KW-0969">Cilium</keyword>
<keyword evidence="6" id="KW-0145">Chemotaxis</keyword>
<protein>
    <recommendedName>
        <fullName evidence="3">Flagellar FliJ protein</fullName>
    </recommendedName>
</protein>
<dbReference type="GO" id="GO:0044781">
    <property type="term" value="P:bacterial-type flagellum organization"/>
    <property type="evidence" value="ECO:0007669"/>
    <property type="project" value="UniProtKB-KW"/>
</dbReference>
<organism evidence="12 13">
    <name type="scientific">Serpentinimonas raichei</name>
    <dbReference type="NCBI Taxonomy" id="1458425"/>
    <lineage>
        <taxon>Bacteria</taxon>
        <taxon>Pseudomonadati</taxon>
        <taxon>Pseudomonadota</taxon>
        <taxon>Betaproteobacteria</taxon>
        <taxon>Burkholderiales</taxon>
        <taxon>Comamonadaceae</taxon>
        <taxon>Serpentinimonas</taxon>
    </lineage>
</organism>
<dbReference type="OrthoDB" id="9156338at2"/>
<comment type="subcellular location">
    <subcellularLocation>
        <location evidence="1">Cell membrane</location>
        <topology evidence="1">Peripheral membrane protein</topology>
        <orientation evidence="1">Cytoplasmic side</orientation>
    </subcellularLocation>
</comment>
<reference evidence="12 13" key="1">
    <citation type="journal article" date="2014" name="Nat. Commun.">
        <title>Physiological and genomic features of highly alkaliphilic hydrogen-utilizing Betaproteobacteria from a continental serpentinizing site.</title>
        <authorList>
            <person name="Suzuki S."/>
            <person name="Kuenen J.G."/>
            <person name="Schipper K."/>
            <person name="van der Velde S."/>
            <person name="Ishii S."/>
            <person name="Wu A."/>
            <person name="Sorokin D.Y."/>
            <person name="Tenney A."/>
            <person name="Meng X.Y."/>
            <person name="Morrill P.L."/>
            <person name="Kamagata Y."/>
            <person name="Muyzer G."/>
            <person name="Nealson K.H."/>
        </authorList>
    </citation>
    <scope>NUCLEOTIDE SEQUENCE [LARGE SCALE GENOMIC DNA]</scope>
    <source>
        <strain evidence="12 13">A1</strain>
    </source>
</reference>
<dbReference type="NCBIfam" id="TIGR02473">
    <property type="entry name" value="flagell_FliJ"/>
    <property type="match status" value="1"/>
</dbReference>
<keyword evidence="11" id="KW-0175">Coiled coil</keyword>